<dbReference type="Pfam" id="PF03106">
    <property type="entry name" value="WRKY"/>
    <property type="match status" value="1"/>
</dbReference>
<evidence type="ECO:0000259" key="6">
    <source>
        <dbReference type="PROSITE" id="PS50811"/>
    </source>
</evidence>
<dbReference type="Proteomes" id="UP000188354">
    <property type="component" value="Chromosome LG10"/>
</dbReference>
<evidence type="ECO:0000256" key="3">
    <source>
        <dbReference type="ARBA" id="ARBA00023125"/>
    </source>
</evidence>
<evidence type="ECO:0000256" key="5">
    <source>
        <dbReference type="ARBA" id="ARBA00023242"/>
    </source>
</evidence>
<dbReference type="PROSITE" id="PS50811">
    <property type="entry name" value="WRKY"/>
    <property type="match status" value="1"/>
</dbReference>
<comment type="subcellular location">
    <subcellularLocation>
        <location evidence="1">Nucleus</location>
    </subcellularLocation>
</comment>
<dbReference type="SMART" id="SM00774">
    <property type="entry name" value="WRKY"/>
    <property type="match status" value="1"/>
</dbReference>
<gene>
    <name evidence="7" type="ORF">TanjilG_30283</name>
</gene>
<dbReference type="KEGG" id="lang:109358189"/>
<evidence type="ECO:0000256" key="1">
    <source>
        <dbReference type="ARBA" id="ARBA00004123"/>
    </source>
</evidence>
<name>A0A4P1R814_LUPAN</name>
<organism evidence="7 8">
    <name type="scientific">Lupinus angustifolius</name>
    <name type="common">Narrow-leaved blue lupine</name>
    <dbReference type="NCBI Taxonomy" id="3871"/>
    <lineage>
        <taxon>Eukaryota</taxon>
        <taxon>Viridiplantae</taxon>
        <taxon>Streptophyta</taxon>
        <taxon>Embryophyta</taxon>
        <taxon>Tracheophyta</taxon>
        <taxon>Spermatophyta</taxon>
        <taxon>Magnoliopsida</taxon>
        <taxon>eudicotyledons</taxon>
        <taxon>Gunneridae</taxon>
        <taxon>Pentapetalae</taxon>
        <taxon>rosids</taxon>
        <taxon>fabids</taxon>
        <taxon>Fabales</taxon>
        <taxon>Fabaceae</taxon>
        <taxon>Papilionoideae</taxon>
        <taxon>50 kb inversion clade</taxon>
        <taxon>genistoids sensu lato</taxon>
        <taxon>core genistoids</taxon>
        <taxon>Genisteae</taxon>
        <taxon>Lupinus</taxon>
    </lineage>
</organism>
<dbReference type="InterPro" id="IPR003657">
    <property type="entry name" value="WRKY_dom"/>
</dbReference>
<keyword evidence="3" id="KW-0238">DNA-binding</keyword>
<sequence length="172" mass="20002">MNGGTKMSDKNERAQDSSPDTVFTNYLSAELSEYFKFDDINEWLIDDDIESFVSSQEVLYHQPNVASHFIKGEVSSGYQKKVREKFSFKTKSEVDILDDGYKWRKYGKKMVKNNPNPRHYYRCSVEGCPVKKTVDRDKDDPMYVITTYEGRHNHPDKDHLSHSFLVPSSCPI</sequence>
<evidence type="ECO:0000256" key="2">
    <source>
        <dbReference type="ARBA" id="ARBA00023015"/>
    </source>
</evidence>
<keyword evidence="8" id="KW-1185">Reference proteome</keyword>
<feature type="domain" description="WRKY" evidence="6">
    <location>
        <begin position="92"/>
        <end position="157"/>
    </location>
</feature>
<reference evidence="7 8" key="1">
    <citation type="journal article" date="2017" name="Plant Biotechnol. J.">
        <title>A comprehensive draft genome sequence for lupin (Lupinus angustifolius), an emerging health food: insights into plant-microbe interactions and legume evolution.</title>
        <authorList>
            <person name="Hane J.K."/>
            <person name="Ming Y."/>
            <person name="Kamphuis L.G."/>
            <person name="Nelson M.N."/>
            <person name="Garg G."/>
            <person name="Atkins C.A."/>
            <person name="Bayer P.E."/>
            <person name="Bravo A."/>
            <person name="Bringans S."/>
            <person name="Cannon S."/>
            <person name="Edwards D."/>
            <person name="Foley R."/>
            <person name="Gao L.L."/>
            <person name="Harrison M.J."/>
            <person name="Huang W."/>
            <person name="Hurgobin B."/>
            <person name="Li S."/>
            <person name="Liu C.W."/>
            <person name="McGrath A."/>
            <person name="Morahan G."/>
            <person name="Murray J."/>
            <person name="Weller J."/>
            <person name="Jian J."/>
            <person name="Singh K.B."/>
        </authorList>
    </citation>
    <scope>NUCLEOTIDE SEQUENCE [LARGE SCALE GENOMIC DNA]</scope>
    <source>
        <strain evidence="8">cv. Tanjil</strain>
        <tissue evidence="7">Whole plant</tissue>
    </source>
</reference>
<evidence type="ECO:0000313" key="7">
    <source>
        <dbReference type="EMBL" id="OIW04007.1"/>
    </source>
</evidence>
<dbReference type="GO" id="GO:0003700">
    <property type="term" value="F:DNA-binding transcription factor activity"/>
    <property type="evidence" value="ECO:0007669"/>
    <property type="project" value="InterPro"/>
</dbReference>
<dbReference type="OrthoDB" id="693960at2759"/>
<dbReference type="FunFam" id="2.20.25.80:FF:000003">
    <property type="entry name" value="WRKY transcription factor 57"/>
    <property type="match status" value="1"/>
</dbReference>
<evidence type="ECO:0000313" key="8">
    <source>
        <dbReference type="Proteomes" id="UP000188354"/>
    </source>
</evidence>
<dbReference type="InterPro" id="IPR044810">
    <property type="entry name" value="WRKY_plant"/>
</dbReference>
<dbReference type="PANTHER" id="PTHR31221:SF112">
    <property type="entry name" value="WRKY TRANSCRIPTION FACTOR 50-RELATED"/>
    <property type="match status" value="1"/>
</dbReference>
<keyword evidence="5" id="KW-0539">Nucleus</keyword>
<evidence type="ECO:0000256" key="4">
    <source>
        <dbReference type="ARBA" id="ARBA00023163"/>
    </source>
</evidence>
<keyword evidence="2" id="KW-0805">Transcription regulation</keyword>
<dbReference type="AlphaFoldDB" id="A0A4P1R814"/>
<dbReference type="SUPFAM" id="SSF118290">
    <property type="entry name" value="WRKY DNA-binding domain"/>
    <property type="match status" value="1"/>
</dbReference>
<accession>A0A4P1R814</accession>
<protein>
    <recommendedName>
        <fullName evidence="6">WRKY domain-containing protein</fullName>
    </recommendedName>
</protein>
<dbReference type="GO" id="GO:0043565">
    <property type="term" value="F:sequence-specific DNA binding"/>
    <property type="evidence" value="ECO:0007669"/>
    <property type="project" value="InterPro"/>
</dbReference>
<dbReference type="InterPro" id="IPR036576">
    <property type="entry name" value="WRKY_dom_sf"/>
</dbReference>
<dbReference type="GO" id="GO:0005634">
    <property type="term" value="C:nucleus"/>
    <property type="evidence" value="ECO:0007669"/>
    <property type="project" value="UniProtKB-SubCell"/>
</dbReference>
<keyword evidence="4" id="KW-0804">Transcription</keyword>
<dbReference type="PANTHER" id="PTHR31221">
    <property type="entry name" value="WRKY TRANSCRIPTION FACTOR PROTEIN 1-RELATED"/>
    <property type="match status" value="1"/>
</dbReference>
<dbReference type="Gramene" id="OIW04007">
    <property type="protein sequence ID" value="OIW04007"/>
    <property type="gene ID" value="TanjilG_30283"/>
</dbReference>
<dbReference type="Gene3D" id="2.20.25.80">
    <property type="entry name" value="WRKY domain"/>
    <property type="match status" value="1"/>
</dbReference>
<dbReference type="EMBL" id="CM007370">
    <property type="protein sequence ID" value="OIW04007.1"/>
    <property type="molecule type" value="Genomic_DNA"/>
</dbReference>
<proteinExistence type="predicted"/>